<keyword evidence="1 7" id="KW-0507">mRNA processing</keyword>
<name>A0AAE2YNS5_9PROT</name>
<feature type="domain" description="tRNA nucleotidyltransferase/poly(A) polymerase RNA and SrmB- binding" evidence="12">
    <location>
        <begin position="219"/>
        <end position="280"/>
    </location>
</feature>
<dbReference type="Pfam" id="PF12627">
    <property type="entry name" value="PolyA_pol_RNAbd"/>
    <property type="match status" value="1"/>
</dbReference>
<keyword evidence="2 7" id="KW-0808">Transferase</keyword>
<accession>A0AAE2YNS5</accession>
<feature type="active site" evidence="7">
    <location>
        <position position="161"/>
    </location>
</feature>
<dbReference type="GO" id="GO:0005524">
    <property type="term" value="F:ATP binding"/>
    <property type="evidence" value="ECO:0007669"/>
    <property type="project" value="UniProtKB-UniRule"/>
</dbReference>
<evidence type="ECO:0000259" key="12">
    <source>
        <dbReference type="Pfam" id="PF12627"/>
    </source>
</evidence>
<dbReference type="Pfam" id="PF01743">
    <property type="entry name" value="PolyA_pol"/>
    <property type="match status" value="1"/>
</dbReference>
<keyword evidence="5 7" id="KW-0694">RNA-binding</keyword>
<dbReference type="AlphaFoldDB" id="A0AAE2YNS5"/>
<dbReference type="NCBIfam" id="TIGR01942">
    <property type="entry name" value="pcnB"/>
    <property type="match status" value="1"/>
</dbReference>
<feature type="active site" evidence="7">
    <location>
        <position position="86"/>
    </location>
</feature>
<dbReference type="Gene3D" id="1.10.3090.10">
    <property type="entry name" value="cca-adding enzyme, domain 2"/>
    <property type="match status" value="1"/>
</dbReference>
<dbReference type="InterPro" id="IPR032828">
    <property type="entry name" value="PolyA_RNA-bd"/>
</dbReference>
<dbReference type="GO" id="GO:0006397">
    <property type="term" value="P:mRNA processing"/>
    <property type="evidence" value="ECO:0007669"/>
    <property type="project" value="UniProtKB-KW"/>
</dbReference>
<protein>
    <recommendedName>
        <fullName evidence="7">Poly(A) polymerase I</fullName>
        <shortName evidence="7">PAP I</shortName>
        <ecNumber evidence="7">2.7.7.19</ecNumber>
    </recommendedName>
</protein>
<comment type="similarity">
    <text evidence="7 8">Belongs to the tRNA nucleotidyltransferase/poly(A) polymerase family.</text>
</comment>
<comment type="catalytic activity">
    <reaction evidence="7">
        <text>RNA(n) + ATP = RNA(n)-3'-adenine ribonucleotide + diphosphate</text>
        <dbReference type="Rhea" id="RHEA:11332"/>
        <dbReference type="Rhea" id="RHEA-COMP:14527"/>
        <dbReference type="Rhea" id="RHEA-COMP:17347"/>
        <dbReference type="ChEBI" id="CHEBI:30616"/>
        <dbReference type="ChEBI" id="CHEBI:33019"/>
        <dbReference type="ChEBI" id="CHEBI:140395"/>
        <dbReference type="ChEBI" id="CHEBI:173115"/>
        <dbReference type="EC" id="2.7.7.19"/>
    </reaction>
</comment>
<dbReference type="InterPro" id="IPR025866">
    <property type="entry name" value="PolyA_pol_arg_C_dom"/>
</dbReference>
<dbReference type="Gene3D" id="3.30.460.10">
    <property type="entry name" value="Beta Polymerase, domain 2"/>
    <property type="match status" value="1"/>
</dbReference>
<dbReference type="SUPFAM" id="SSF81891">
    <property type="entry name" value="Poly A polymerase C-terminal region-like"/>
    <property type="match status" value="1"/>
</dbReference>
<dbReference type="InterPro" id="IPR002646">
    <property type="entry name" value="PolA_pol_head_dom"/>
</dbReference>
<keyword evidence="14" id="KW-1185">Reference proteome</keyword>
<dbReference type="Pfam" id="PF12626">
    <property type="entry name" value="PolyA_pol_arg_C"/>
    <property type="match status" value="1"/>
</dbReference>
<feature type="region of interest" description="Disordered" evidence="9">
    <location>
        <begin position="430"/>
        <end position="482"/>
    </location>
</feature>
<keyword evidence="6 7" id="KW-0804">Transcription</keyword>
<keyword evidence="13" id="KW-0548">Nucleotidyltransferase</keyword>
<proteinExistence type="inferred from homology"/>
<evidence type="ECO:0000256" key="5">
    <source>
        <dbReference type="ARBA" id="ARBA00022884"/>
    </source>
</evidence>
<evidence type="ECO:0000313" key="14">
    <source>
        <dbReference type="Proteomes" id="UP001197378"/>
    </source>
</evidence>
<reference evidence="13" key="1">
    <citation type="journal article" date="2021" name="ISME J.">
        <title>Genomic evolution of the class Acidithiobacillia: deep-branching Proteobacteria living in extreme acidic conditions.</title>
        <authorList>
            <person name="Moya-Beltran A."/>
            <person name="Beard S."/>
            <person name="Rojas-Villalobos C."/>
            <person name="Issotta F."/>
            <person name="Gallardo Y."/>
            <person name="Ulloa R."/>
            <person name="Giaveno A."/>
            <person name="Degli Esposti M."/>
            <person name="Johnson D.B."/>
            <person name="Quatrini R."/>
        </authorList>
    </citation>
    <scope>NUCLEOTIDE SEQUENCE</scope>
    <source>
        <strain evidence="13">VAN18-1</strain>
    </source>
</reference>
<dbReference type="GO" id="GO:1990817">
    <property type="term" value="F:poly(A) RNA polymerase activity"/>
    <property type="evidence" value="ECO:0007669"/>
    <property type="project" value="UniProtKB-UniRule"/>
</dbReference>
<organism evidence="13 14">
    <name type="scientific">Igneacidithiobacillus copahuensis</name>
    <dbReference type="NCBI Taxonomy" id="2724909"/>
    <lineage>
        <taxon>Bacteria</taxon>
        <taxon>Pseudomonadati</taxon>
        <taxon>Pseudomonadota</taxon>
        <taxon>Acidithiobacillia</taxon>
        <taxon>Acidithiobacillales</taxon>
        <taxon>Acidithiobacillaceae</taxon>
        <taxon>Igneacidithiobacillus</taxon>
    </lineage>
</organism>
<feature type="domain" description="Polymerase A arginine-rich C-terminal" evidence="11">
    <location>
        <begin position="337"/>
        <end position="467"/>
    </location>
</feature>
<dbReference type="InterPro" id="IPR043519">
    <property type="entry name" value="NT_sf"/>
</dbReference>
<feature type="compositionally biased region" description="Basic and acidic residues" evidence="9">
    <location>
        <begin position="430"/>
        <end position="445"/>
    </location>
</feature>
<gene>
    <name evidence="7 13" type="primary">pcnB</name>
    <name evidence="13" type="ORF">HFQ13_04470</name>
</gene>
<evidence type="ECO:0000256" key="9">
    <source>
        <dbReference type="SAM" id="MobiDB-lite"/>
    </source>
</evidence>
<dbReference type="InterPro" id="IPR052191">
    <property type="entry name" value="tRNA_ntf/polyA_polymerase_I"/>
</dbReference>
<feature type="compositionally biased region" description="Basic residues" evidence="9">
    <location>
        <begin position="458"/>
        <end position="469"/>
    </location>
</feature>
<keyword evidence="4 7" id="KW-0067">ATP-binding</keyword>
<dbReference type="EC" id="2.7.7.19" evidence="7"/>
<evidence type="ECO:0000256" key="3">
    <source>
        <dbReference type="ARBA" id="ARBA00022741"/>
    </source>
</evidence>
<evidence type="ECO:0000313" key="13">
    <source>
        <dbReference type="EMBL" id="MBU2787471.1"/>
    </source>
</evidence>
<evidence type="ECO:0000256" key="2">
    <source>
        <dbReference type="ARBA" id="ARBA00022679"/>
    </source>
</evidence>
<dbReference type="GO" id="GO:0043633">
    <property type="term" value="P:polyadenylation-dependent RNA catabolic process"/>
    <property type="evidence" value="ECO:0007669"/>
    <property type="project" value="InterPro"/>
</dbReference>
<comment type="function">
    <text evidence="7">Adds poly(A) tail to the 3' end of many RNAs, which usually targets these RNAs for decay. Plays a significant role in the global control of gene expression, through influencing the rate of transcript degradation, and in the general RNA quality control.</text>
</comment>
<dbReference type="InterPro" id="IPR010206">
    <property type="entry name" value="PolA_pol_I"/>
</dbReference>
<dbReference type="PANTHER" id="PTHR43051">
    <property type="entry name" value="POLYNUCLEOTIDE ADENYLYLTRANSFERASE FAMILY PROTEIN"/>
    <property type="match status" value="1"/>
</dbReference>
<dbReference type="EMBL" id="JAAXYO010000039">
    <property type="protein sequence ID" value="MBU2787471.1"/>
    <property type="molecule type" value="Genomic_DNA"/>
</dbReference>
<dbReference type="HAMAP" id="MF_00957">
    <property type="entry name" value="PolyA_pol"/>
    <property type="match status" value="1"/>
</dbReference>
<dbReference type="Proteomes" id="UP001197378">
    <property type="component" value="Unassembled WGS sequence"/>
</dbReference>
<evidence type="ECO:0000256" key="7">
    <source>
        <dbReference type="HAMAP-Rule" id="MF_00957"/>
    </source>
</evidence>
<feature type="domain" description="Poly A polymerase head" evidence="10">
    <location>
        <begin position="66"/>
        <end position="192"/>
    </location>
</feature>
<sequence>MVSLKNFIAAQLAEDAVPPPASVAQTPSLPAGAQVIAREKHNISRRQISDAALQVLNGLHRAGYQAYLVGGSVRDLLLGREPKDFDVCTDARPEEVRKLFRRNARLIGRRFILAHVQFGREIIEVATFRGGDSDGQTVSASGRILADNVYGTLEEDAQRRDFTANALYYNIADRSIIDFWGAWADIEAQRLRMIGEAAQRFHEDPVRMLRAARFAAKLGFQLDPAIESAIPACRELLREVPPARLYEETGKLFLAGFAQQSLAALQRYGLFAALFPQLAELLERAEEGIARELIQLSLRNTDARVAAGKSVHPAFLFAAMLWPVLVAEQERLMQEDKPEVVAMQQAASAVLEENRGQIAIPRRFTLTIREIWDLQARFHRRGGRRPYALLAHARFRAAFDFLQLRCEAGADLGALAQWWQQFQDADSEGRKELIEAARQEDRDSESPLGPLPAGEAKRGKRRRRRRRNPKQASEPVAAPEGE</sequence>
<evidence type="ECO:0000256" key="1">
    <source>
        <dbReference type="ARBA" id="ARBA00022664"/>
    </source>
</evidence>
<evidence type="ECO:0000256" key="8">
    <source>
        <dbReference type="RuleBase" id="RU003953"/>
    </source>
</evidence>
<dbReference type="SUPFAM" id="SSF81301">
    <property type="entry name" value="Nucleotidyltransferase"/>
    <property type="match status" value="1"/>
</dbReference>
<dbReference type="GO" id="GO:0003723">
    <property type="term" value="F:RNA binding"/>
    <property type="evidence" value="ECO:0007669"/>
    <property type="project" value="UniProtKB-UniRule"/>
</dbReference>
<evidence type="ECO:0000259" key="11">
    <source>
        <dbReference type="Pfam" id="PF12626"/>
    </source>
</evidence>
<evidence type="ECO:0000259" key="10">
    <source>
        <dbReference type="Pfam" id="PF01743"/>
    </source>
</evidence>
<comment type="caution">
    <text evidence="13">The sequence shown here is derived from an EMBL/GenBank/DDBJ whole genome shotgun (WGS) entry which is preliminary data.</text>
</comment>
<evidence type="ECO:0000256" key="6">
    <source>
        <dbReference type="ARBA" id="ARBA00023163"/>
    </source>
</evidence>
<dbReference type="CDD" id="cd05398">
    <property type="entry name" value="NT_ClassII-CCAase"/>
    <property type="match status" value="1"/>
</dbReference>
<dbReference type="PANTHER" id="PTHR43051:SF1">
    <property type="entry name" value="POLYNUCLEOTIDE ADENYLYLTRANSFERASE FAMILY PROTEIN"/>
    <property type="match status" value="1"/>
</dbReference>
<evidence type="ECO:0000256" key="4">
    <source>
        <dbReference type="ARBA" id="ARBA00022840"/>
    </source>
</evidence>
<dbReference type="RefSeq" id="WP_215872476.1">
    <property type="nucleotide sequence ID" value="NZ_JAAXYO010000039.1"/>
</dbReference>
<feature type="active site" evidence="7">
    <location>
        <position position="84"/>
    </location>
</feature>
<keyword evidence="3 7" id="KW-0547">Nucleotide-binding</keyword>